<dbReference type="Gene3D" id="3.40.190.290">
    <property type="match status" value="1"/>
</dbReference>
<dbReference type="GO" id="GO:0043565">
    <property type="term" value="F:sequence-specific DNA binding"/>
    <property type="evidence" value="ECO:0007669"/>
    <property type="project" value="TreeGrafter"/>
</dbReference>
<keyword evidence="2" id="KW-0805">Transcription regulation</keyword>
<evidence type="ECO:0000256" key="3">
    <source>
        <dbReference type="ARBA" id="ARBA00023125"/>
    </source>
</evidence>
<evidence type="ECO:0000256" key="4">
    <source>
        <dbReference type="ARBA" id="ARBA00023163"/>
    </source>
</evidence>
<evidence type="ECO:0000256" key="2">
    <source>
        <dbReference type="ARBA" id="ARBA00023015"/>
    </source>
</evidence>
<protein>
    <submittedName>
        <fullName evidence="6">Transcriptional regulator, LysR family</fullName>
    </submittedName>
</protein>
<feature type="domain" description="HTH lysR-type" evidence="5">
    <location>
        <begin position="13"/>
        <end position="70"/>
    </location>
</feature>
<dbReference type="FunFam" id="1.10.10.10:FF:000001">
    <property type="entry name" value="LysR family transcriptional regulator"/>
    <property type="match status" value="1"/>
</dbReference>
<evidence type="ECO:0000313" key="6">
    <source>
        <dbReference type="EMBL" id="SDL41606.1"/>
    </source>
</evidence>
<dbReference type="InterPro" id="IPR036390">
    <property type="entry name" value="WH_DNA-bd_sf"/>
</dbReference>
<sequence length="308" mass="34375">MLGIDHTARGAMDRLQAMQIFRAVVEAGSFAGGARKLGLSNAMVSKQISRLEALLGVRLLMRTTRRLQLTTEGERYLQGAARLLDELGELEAALGEQRGEVRGRLRLSAPLDFGVRELMPALQAFEQAHPGIELEVVLEDRRVDPLAEDFDLTVRIGALEDSSLIARPLMEMPIHLYGAPSYFERHGVPQHPRDLASHRCLHYSLQRGGPGWTFWVDGHPERVRYRPVLTCNNGRALVEAAARGMGLAMKPAFLGEPEVRRGRLVRVLDAFAPPPLEVYLLYAERELMPARLRVLIDALLAHFQGRQA</sequence>
<dbReference type="PANTHER" id="PTHR30537:SF5">
    <property type="entry name" value="HTH-TYPE TRANSCRIPTIONAL ACTIVATOR TTDR-RELATED"/>
    <property type="match status" value="1"/>
</dbReference>
<dbReference type="SUPFAM" id="SSF53850">
    <property type="entry name" value="Periplasmic binding protein-like II"/>
    <property type="match status" value="1"/>
</dbReference>
<dbReference type="GO" id="GO:0006351">
    <property type="term" value="P:DNA-templated transcription"/>
    <property type="evidence" value="ECO:0007669"/>
    <property type="project" value="TreeGrafter"/>
</dbReference>
<dbReference type="PROSITE" id="PS50931">
    <property type="entry name" value="HTH_LYSR"/>
    <property type="match status" value="1"/>
</dbReference>
<accession>A0A1G9JWE8</accession>
<keyword evidence="4" id="KW-0804">Transcription</keyword>
<name>A0A1G9JWE8_9GAMM</name>
<keyword evidence="3" id="KW-0238">DNA-binding</keyword>
<dbReference type="RefSeq" id="WP_245701515.1">
    <property type="nucleotide sequence ID" value="NZ_FNGH01000004.1"/>
</dbReference>
<dbReference type="Pfam" id="PF00126">
    <property type="entry name" value="HTH_1"/>
    <property type="match status" value="1"/>
</dbReference>
<dbReference type="AlphaFoldDB" id="A0A1G9JWE8"/>
<proteinExistence type="inferred from homology"/>
<dbReference type="InterPro" id="IPR005119">
    <property type="entry name" value="LysR_subst-bd"/>
</dbReference>
<dbReference type="SUPFAM" id="SSF46785">
    <property type="entry name" value="Winged helix' DNA-binding domain"/>
    <property type="match status" value="1"/>
</dbReference>
<dbReference type="CDD" id="cd08422">
    <property type="entry name" value="PBP2_CrgA_like"/>
    <property type="match status" value="1"/>
</dbReference>
<organism evidence="6 7">
    <name type="scientific">Franzmannia pantelleriensis</name>
    <dbReference type="NCBI Taxonomy" id="48727"/>
    <lineage>
        <taxon>Bacteria</taxon>
        <taxon>Pseudomonadati</taxon>
        <taxon>Pseudomonadota</taxon>
        <taxon>Gammaproteobacteria</taxon>
        <taxon>Oceanospirillales</taxon>
        <taxon>Halomonadaceae</taxon>
        <taxon>Franzmannia</taxon>
    </lineage>
</organism>
<evidence type="ECO:0000256" key="1">
    <source>
        <dbReference type="ARBA" id="ARBA00009437"/>
    </source>
</evidence>
<comment type="similarity">
    <text evidence="1">Belongs to the LysR transcriptional regulatory family.</text>
</comment>
<dbReference type="STRING" id="48727.SAMN05192555_104158"/>
<dbReference type="EMBL" id="FNGH01000004">
    <property type="protein sequence ID" value="SDL41606.1"/>
    <property type="molecule type" value="Genomic_DNA"/>
</dbReference>
<dbReference type="InterPro" id="IPR000847">
    <property type="entry name" value="LysR_HTH_N"/>
</dbReference>
<dbReference type="Pfam" id="PF03466">
    <property type="entry name" value="LysR_substrate"/>
    <property type="match status" value="1"/>
</dbReference>
<dbReference type="Proteomes" id="UP000199107">
    <property type="component" value="Unassembled WGS sequence"/>
</dbReference>
<dbReference type="InterPro" id="IPR058163">
    <property type="entry name" value="LysR-type_TF_proteobact-type"/>
</dbReference>
<keyword evidence="7" id="KW-1185">Reference proteome</keyword>
<reference evidence="7" key="1">
    <citation type="submission" date="2016-10" db="EMBL/GenBank/DDBJ databases">
        <authorList>
            <person name="Varghese N."/>
            <person name="Submissions S."/>
        </authorList>
    </citation>
    <scope>NUCLEOTIDE SEQUENCE [LARGE SCALE GENOMIC DNA]</scope>
    <source>
        <strain evidence="7">AAP</strain>
    </source>
</reference>
<dbReference type="GO" id="GO:0003700">
    <property type="term" value="F:DNA-binding transcription factor activity"/>
    <property type="evidence" value="ECO:0007669"/>
    <property type="project" value="InterPro"/>
</dbReference>
<dbReference type="Gene3D" id="1.10.10.10">
    <property type="entry name" value="Winged helix-like DNA-binding domain superfamily/Winged helix DNA-binding domain"/>
    <property type="match status" value="1"/>
</dbReference>
<evidence type="ECO:0000313" key="7">
    <source>
        <dbReference type="Proteomes" id="UP000199107"/>
    </source>
</evidence>
<evidence type="ECO:0000259" key="5">
    <source>
        <dbReference type="PROSITE" id="PS50931"/>
    </source>
</evidence>
<gene>
    <name evidence="6" type="ORF">SAMN05192555_104158</name>
</gene>
<dbReference type="PANTHER" id="PTHR30537">
    <property type="entry name" value="HTH-TYPE TRANSCRIPTIONAL REGULATOR"/>
    <property type="match status" value="1"/>
</dbReference>
<dbReference type="InterPro" id="IPR036388">
    <property type="entry name" value="WH-like_DNA-bd_sf"/>
</dbReference>